<comment type="caution">
    <text evidence="3">The sequence shown here is derived from an EMBL/GenBank/DDBJ whole genome shotgun (WGS) entry which is preliminary data.</text>
</comment>
<feature type="compositionally biased region" description="Basic and acidic residues" evidence="1">
    <location>
        <begin position="21"/>
        <end position="41"/>
    </location>
</feature>
<dbReference type="GO" id="GO:0003682">
    <property type="term" value="F:chromatin binding"/>
    <property type="evidence" value="ECO:0007669"/>
    <property type="project" value="TreeGrafter"/>
</dbReference>
<dbReference type="PANTHER" id="PTHR12374">
    <property type="entry name" value="TRANSCRIPTIONAL ADAPTOR 2 ADA2 -RELATED"/>
    <property type="match status" value="1"/>
</dbReference>
<keyword evidence="3" id="KW-0238">DNA-binding</keyword>
<dbReference type="InterPro" id="IPR036388">
    <property type="entry name" value="WH-like_DNA-bd_sf"/>
</dbReference>
<organism evidence="3 4">
    <name type="scientific">Ascosphaera apis ARSEF 7405</name>
    <dbReference type="NCBI Taxonomy" id="392613"/>
    <lineage>
        <taxon>Eukaryota</taxon>
        <taxon>Fungi</taxon>
        <taxon>Dikarya</taxon>
        <taxon>Ascomycota</taxon>
        <taxon>Pezizomycotina</taxon>
        <taxon>Eurotiomycetes</taxon>
        <taxon>Eurotiomycetidae</taxon>
        <taxon>Onygenales</taxon>
        <taxon>Ascosphaeraceae</taxon>
        <taxon>Ascosphaera</taxon>
    </lineage>
</organism>
<dbReference type="GO" id="GO:0006338">
    <property type="term" value="P:chromatin remodeling"/>
    <property type="evidence" value="ECO:0007669"/>
    <property type="project" value="TreeGrafter"/>
</dbReference>
<dbReference type="GO" id="GO:0006357">
    <property type="term" value="P:regulation of transcription by RNA polymerase II"/>
    <property type="evidence" value="ECO:0007669"/>
    <property type="project" value="TreeGrafter"/>
</dbReference>
<protein>
    <submittedName>
        <fullName evidence="3">Homeodomain-like protein</fullName>
    </submittedName>
</protein>
<evidence type="ECO:0000313" key="3">
    <source>
        <dbReference type="EMBL" id="KZZ97093.1"/>
    </source>
</evidence>
<dbReference type="VEuPathDB" id="FungiDB:AAP_00736"/>
<feature type="compositionally biased region" description="Polar residues" evidence="1">
    <location>
        <begin position="9"/>
        <end position="20"/>
    </location>
</feature>
<dbReference type="Pfam" id="PF04433">
    <property type="entry name" value="SWIRM"/>
    <property type="match status" value="1"/>
</dbReference>
<proteinExistence type="predicted"/>
<keyword evidence="3" id="KW-0371">Homeobox</keyword>
<dbReference type="GO" id="GO:0070210">
    <property type="term" value="C:Rpd3L-Expanded complex"/>
    <property type="evidence" value="ECO:0007669"/>
    <property type="project" value="TreeGrafter"/>
</dbReference>
<dbReference type="Proteomes" id="UP000242877">
    <property type="component" value="Unassembled WGS sequence"/>
</dbReference>
<dbReference type="Gene3D" id="1.10.10.10">
    <property type="entry name" value="Winged helix-like DNA-binding domain superfamily/Winged helix DNA-binding domain"/>
    <property type="match status" value="1"/>
</dbReference>
<sequence>MDPPAAPSSVYSAISPAPSQEQEHEIEPKIAETYDTPDHRSHGANILPPISDERKRAAPKLDLPSPPVTPSTANKRRRISSTSPAAEVVVAPVAKPVDPVLFPPPTHISPPQQPTSPLFDPKVSSIVDKHIEENETKPLPAKPTRDEYMFTLSCVPVVSKLYNRDPAAWHQREQEILQKQLSLMGAQNVPAQTQKRLPPVRKPPVSATARLPKPRVRRSTPRSTPRPRAEPAFDRRLVMPQSPKPVRPIGTSRDDVDYNALPDYSPPIETLRGNTKGLKADWKGQMLDLSRDPDRNQLDPAEVSLAATLRLSCATYLCSKRRIFEARLNALRIGKEFRKTDAQQACKIDVNKASKLWTAYERVGWFKPEYFKQYL</sequence>
<dbReference type="OrthoDB" id="5598695at2759"/>
<evidence type="ECO:0000313" key="4">
    <source>
        <dbReference type="Proteomes" id="UP000242877"/>
    </source>
</evidence>
<accession>A0A162IRA4</accession>
<dbReference type="AlphaFoldDB" id="A0A162IRA4"/>
<keyword evidence="4" id="KW-1185">Reference proteome</keyword>
<reference evidence="3 4" key="1">
    <citation type="journal article" date="2016" name="Genome Biol. Evol.">
        <title>Divergent and convergent evolution of fungal pathogenicity.</title>
        <authorList>
            <person name="Shang Y."/>
            <person name="Xiao G."/>
            <person name="Zheng P."/>
            <person name="Cen K."/>
            <person name="Zhan S."/>
            <person name="Wang C."/>
        </authorList>
    </citation>
    <scope>NUCLEOTIDE SEQUENCE [LARGE SCALE GENOMIC DNA]</scope>
    <source>
        <strain evidence="3 4">ARSEF 7405</strain>
    </source>
</reference>
<feature type="compositionally biased region" description="Basic and acidic residues" evidence="1">
    <location>
        <begin position="227"/>
        <end position="237"/>
    </location>
</feature>
<evidence type="ECO:0000256" key="1">
    <source>
        <dbReference type="SAM" id="MobiDB-lite"/>
    </source>
</evidence>
<feature type="domain" description="SWIRM" evidence="2">
    <location>
        <begin position="278"/>
        <end position="375"/>
    </location>
</feature>
<dbReference type="SUPFAM" id="SSF46689">
    <property type="entry name" value="Homeodomain-like"/>
    <property type="match status" value="1"/>
</dbReference>
<feature type="region of interest" description="Disordered" evidence="1">
    <location>
        <begin position="189"/>
        <end position="259"/>
    </location>
</feature>
<dbReference type="GO" id="GO:0003713">
    <property type="term" value="F:transcription coactivator activity"/>
    <property type="evidence" value="ECO:0007669"/>
    <property type="project" value="TreeGrafter"/>
</dbReference>
<feature type="region of interest" description="Disordered" evidence="1">
    <location>
        <begin position="1"/>
        <end position="84"/>
    </location>
</feature>
<dbReference type="InterPro" id="IPR009057">
    <property type="entry name" value="Homeodomain-like_sf"/>
</dbReference>
<dbReference type="EMBL" id="AZGZ01000002">
    <property type="protein sequence ID" value="KZZ97093.1"/>
    <property type="molecule type" value="Genomic_DNA"/>
</dbReference>
<name>A0A162IRA4_9EURO</name>
<dbReference type="GO" id="GO:0003677">
    <property type="term" value="F:DNA binding"/>
    <property type="evidence" value="ECO:0007669"/>
    <property type="project" value="UniProtKB-KW"/>
</dbReference>
<dbReference type="PROSITE" id="PS50934">
    <property type="entry name" value="SWIRM"/>
    <property type="match status" value="1"/>
</dbReference>
<dbReference type="FunFam" id="1.10.10.10:FF:000087">
    <property type="entry name" value="Transcriptional adapter 2"/>
    <property type="match status" value="1"/>
</dbReference>
<dbReference type="InterPro" id="IPR007526">
    <property type="entry name" value="SWIRM"/>
</dbReference>
<gene>
    <name evidence="3" type="ORF">AAP_00736</name>
</gene>
<evidence type="ECO:0000259" key="2">
    <source>
        <dbReference type="PROSITE" id="PS50934"/>
    </source>
</evidence>
<dbReference type="PANTHER" id="PTHR12374:SF21">
    <property type="entry name" value="SWIRM DOMAIN-CONTAINING PROTEIN FUN19-RELATED"/>
    <property type="match status" value="1"/>
</dbReference>